<name>A0AAV8UXR2_9RHOD</name>
<evidence type="ECO:0000313" key="3">
    <source>
        <dbReference type="Proteomes" id="UP001157974"/>
    </source>
</evidence>
<dbReference type="AlphaFoldDB" id="A0AAV8UXR2"/>
<sequence length="297" mass="32717">MAWIGFCAPLPDWKQKNLRRASVVARCSISGDDGLDRNRRFLLRSTGLLPFLALPGGSFAGEITEQTIVGKIETEGWSRTNNYRLNSEDVFYPEWMAGIWSSASMLTGVESPAGETVFGPPGSLDNARKGIGNSIKYDVRFRRKAGNIVSDRPYNVTQISRAIMGKDSVLSVVDNYANVNRLRLELLPSASGGISFIVDIRVLGRQVEPSLDGKSFCCSELINQTVTPVADGPSRSAPLVKDVETATCYRYISDDHLVASMKNSVFFPRGDPKSNAVQGRPIDVRTYQIEYNKIRGL</sequence>
<dbReference type="Pfam" id="PF20670">
    <property type="entry name" value="DUF6816"/>
    <property type="match status" value="1"/>
</dbReference>
<reference evidence="2 3" key="1">
    <citation type="journal article" date="2023" name="Nat. Commun.">
        <title>Origin of minicircular mitochondrial genomes in red algae.</title>
        <authorList>
            <person name="Lee Y."/>
            <person name="Cho C.H."/>
            <person name="Lee Y.M."/>
            <person name="Park S.I."/>
            <person name="Yang J.H."/>
            <person name="West J.A."/>
            <person name="Bhattacharya D."/>
            <person name="Yoon H.S."/>
        </authorList>
    </citation>
    <scope>NUCLEOTIDE SEQUENCE [LARGE SCALE GENOMIC DNA]</scope>
    <source>
        <strain evidence="2 3">CCMP1338</strain>
        <tissue evidence="2">Whole cell</tissue>
    </source>
</reference>
<accession>A0AAV8UXR2</accession>
<keyword evidence="3" id="KW-1185">Reference proteome</keyword>
<comment type="caution">
    <text evidence="2">The sequence shown here is derived from an EMBL/GenBank/DDBJ whole genome shotgun (WGS) entry which is preliminary data.</text>
</comment>
<gene>
    <name evidence="2" type="ORF">NDN08_002884</name>
</gene>
<organism evidence="2 3">
    <name type="scientific">Rhodosorus marinus</name>
    <dbReference type="NCBI Taxonomy" id="101924"/>
    <lineage>
        <taxon>Eukaryota</taxon>
        <taxon>Rhodophyta</taxon>
        <taxon>Stylonematophyceae</taxon>
        <taxon>Stylonematales</taxon>
        <taxon>Stylonemataceae</taxon>
        <taxon>Rhodosorus</taxon>
    </lineage>
</organism>
<dbReference type="Proteomes" id="UP001157974">
    <property type="component" value="Unassembled WGS sequence"/>
</dbReference>
<protein>
    <recommendedName>
        <fullName evidence="1">DUF6816 domain-containing protein</fullName>
    </recommendedName>
</protein>
<evidence type="ECO:0000313" key="2">
    <source>
        <dbReference type="EMBL" id="KAJ8906391.1"/>
    </source>
</evidence>
<dbReference type="EMBL" id="JAMWBK010000003">
    <property type="protein sequence ID" value="KAJ8906391.1"/>
    <property type="molecule type" value="Genomic_DNA"/>
</dbReference>
<dbReference type="InterPro" id="IPR049213">
    <property type="entry name" value="DUF6816"/>
</dbReference>
<feature type="domain" description="DUF6816" evidence="1">
    <location>
        <begin position="88"/>
        <end position="293"/>
    </location>
</feature>
<evidence type="ECO:0000259" key="1">
    <source>
        <dbReference type="Pfam" id="PF20670"/>
    </source>
</evidence>
<proteinExistence type="predicted"/>